<name>A0ABV6MCT8_9ACTN</name>
<dbReference type="RefSeq" id="WP_377258821.1">
    <property type="nucleotide sequence ID" value="NZ_JBHLUH010000073.1"/>
</dbReference>
<evidence type="ECO:0000256" key="2">
    <source>
        <dbReference type="SAM" id="Phobius"/>
    </source>
</evidence>
<keyword evidence="2" id="KW-1133">Transmembrane helix</keyword>
<reference evidence="4 5" key="1">
    <citation type="submission" date="2024-09" db="EMBL/GenBank/DDBJ databases">
        <authorList>
            <person name="Sun Q."/>
            <person name="Mori K."/>
        </authorList>
    </citation>
    <scope>NUCLEOTIDE SEQUENCE [LARGE SCALE GENOMIC DNA]</scope>
    <source>
        <strain evidence="4 5">TBRC 3947</strain>
    </source>
</reference>
<dbReference type="Proteomes" id="UP001589867">
    <property type="component" value="Unassembled WGS sequence"/>
</dbReference>
<feature type="transmembrane region" description="Helical" evidence="2">
    <location>
        <begin position="214"/>
        <end position="233"/>
    </location>
</feature>
<keyword evidence="2" id="KW-0472">Membrane</keyword>
<protein>
    <submittedName>
        <fullName evidence="4">Uncharacterized protein</fullName>
    </submittedName>
</protein>
<feature type="chain" id="PRO_5045572778" evidence="3">
    <location>
        <begin position="31"/>
        <end position="239"/>
    </location>
</feature>
<feature type="compositionally biased region" description="Low complexity" evidence="1">
    <location>
        <begin position="168"/>
        <end position="193"/>
    </location>
</feature>
<feature type="region of interest" description="Disordered" evidence="1">
    <location>
        <begin position="146"/>
        <end position="204"/>
    </location>
</feature>
<evidence type="ECO:0000313" key="4">
    <source>
        <dbReference type="EMBL" id="MFC0532550.1"/>
    </source>
</evidence>
<comment type="caution">
    <text evidence="4">The sequence shown here is derived from an EMBL/GenBank/DDBJ whole genome shotgun (WGS) entry which is preliminary data.</text>
</comment>
<organism evidence="4 5">
    <name type="scientific">Phytohabitans kaempferiae</name>
    <dbReference type="NCBI Taxonomy" id="1620943"/>
    <lineage>
        <taxon>Bacteria</taxon>
        <taxon>Bacillati</taxon>
        <taxon>Actinomycetota</taxon>
        <taxon>Actinomycetes</taxon>
        <taxon>Micromonosporales</taxon>
        <taxon>Micromonosporaceae</taxon>
    </lineage>
</organism>
<proteinExistence type="predicted"/>
<sequence>MIRVRTSLAALSAAALTALAVVAFPVPASAAPLGTVQLSQSEGTVDQTPIFGTASASRPCPSGYGSDALVRVGPPGGPYANVARPLTDGGYDAKAVLAKPNRSFAAALGGAPASGEWWVVVECFSLTQGQHPERFVTPLTVTGRDWKVGQPAGGASLESPPPPRAIVPTTGPTATGAPATSGAPAAPTTAGPSPADPRLAGNDRSGAASPLVSVLWVGGVVIVVGIVGAIALLTRRRPR</sequence>
<gene>
    <name evidence="4" type="ORF">ACFFIA_33505</name>
</gene>
<keyword evidence="3" id="KW-0732">Signal</keyword>
<evidence type="ECO:0000256" key="3">
    <source>
        <dbReference type="SAM" id="SignalP"/>
    </source>
</evidence>
<keyword evidence="2" id="KW-0812">Transmembrane</keyword>
<feature type="signal peptide" evidence="3">
    <location>
        <begin position="1"/>
        <end position="30"/>
    </location>
</feature>
<accession>A0ABV6MCT8</accession>
<evidence type="ECO:0000313" key="5">
    <source>
        <dbReference type="Proteomes" id="UP001589867"/>
    </source>
</evidence>
<keyword evidence="5" id="KW-1185">Reference proteome</keyword>
<dbReference type="EMBL" id="JBHLUH010000073">
    <property type="protein sequence ID" value="MFC0532550.1"/>
    <property type="molecule type" value="Genomic_DNA"/>
</dbReference>
<evidence type="ECO:0000256" key="1">
    <source>
        <dbReference type="SAM" id="MobiDB-lite"/>
    </source>
</evidence>